<dbReference type="PANTHER" id="PTHR11895:SF176">
    <property type="entry name" value="AMIDASE AMID-RELATED"/>
    <property type="match status" value="1"/>
</dbReference>
<dbReference type="Gene3D" id="3.90.1300.10">
    <property type="entry name" value="Amidase signature (AS) domain"/>
    <property type="match status" value="1"/>
</dbReference>
<keyword evidence="3" id="KW-1185">Reference proteome</keyword>
<proteinExistence type="predicted"/>
<dbReference type="InterPro" id="IPR023631">
    <property type="entry name" value="Amidase_dom"/>
</dbReference>
<dbReference type="PANTHER" id="PTHR11895">
    <property type="entry name" value="TRANSAMIDASE"/>
    <property type="match status" value="1"/>
</dbReference>
<evidence type="ECO:0000313" key="2">
    <source>
        <dbReference type="EMBL" id="GEP55839.1"/>
    </source>
</evidence>
<name>A0A512NA30_9HYPH</name>
<dbReference type="SUPFAM" id="SSF75304">
    <property type="entry name" value="Amidase signature (AS) enzymes"/>
    <property type="match status" value="1"/>
</dbReference>
<dbReference type="Pfam" id="PF01425">
    <property type="entry name" value="Amidase"/>
    <property type="match status" value="1"/>
</dbReference>
<accession>A0A512NA30</accession>
<dbReference type="RefSeq" id="WP_170303073.1">
    <property type="nucleotide sequence ID" value="NZ_BKAJ01000047.1"/>
</dbReference>
<dbReference type="Proteomes" id="UP000321058">
    <property type="component" value="Unassembled WGS sequence"/>
</dbReference>
<feature type="domain" description="Amidase" evidence="1">
    <location>
        <begin position="25"/>
        <end position="443"/>
    </location>
</feature>
<sequence length="462" mass="48768">MSELAFLTIVEASRRIAKRELSPVELTEACLSRIAALDNQLDSFVTVTAERARTEAKAAEAAIMASAPRSRLHGIPYCLKDIFDTAGIRTTAMSKLLADNVPTRDSHCQEKLAAAGSVLLGKNATWEFAHGGPSWDVLFPPARNPWDRTCSPAGSSSGSAAAVAAGLSPATLGSDTGGSIRGPAAACGIAGLKPTYGLVSRRGVLPNCFSQDHAGPLAWTTEDVAILLQAIAGHDPEDPGSADVTIPDYSAALTGSVKGMVIGVPTAWLEKEAPPSPATMAAFEAALAVFRGLGASVRPVTLPPIEQFDDVKKTIAISELFTIHAADLRTRPELFGTSLRYRIIAGGLVRAEDYIQAMRLRTDLARSLQAVLSTADVLMLPTAEPAGKLEPVPHSSLFTRPSLTAAFNVGGNPALSVCSGFDTRGLPFSLQIVGRLFDEATVLRAGDAYEKATPWRDRRPVF</sequence>
<evidence type="ECO:0000313" key="3">
    <source>
        <dbReference type="Proteomes" id="UP000321058"/>
    </source>
</evidence>
<comment type="caution">
    <text evidence="2">The sequence shown here is derived from an EMBL/GenBank/DDBJ whole genome shotgun (WGS) entry which is preliminary data.</text>
</comment>
<evidence type="ECO:0000259" key="1">
    <source>
        <dbReference type="Pfam" id="PF01425"/>
    </source>
</evidence>
<dbReference type="EMBL" id="BKAJ01000047">
    <property type="protein sequence ID" value="GEP55839.1"/>
    <property type="molecule type" value="Genomic_DNA"/>
</dbReference>
<dbReference type="GO" id="GO:0016740">
    <property type="term" value="F:transferase activity"/>
    <property type="evidence" value="ECO:0007669"/>
    <property type="project" value="UniProtKB-KW"/>
</dbReference>
<protein>
    <submittedName>
        <fullName evidence="2">Glutamyl-tRNA(Gln) amidotransferase subunit A</fullName>
    </submittedName>
</protein>
<dbReference type="InterPro" id="IPR000120">
    <property type="entry name" value="Amidase"/>
</dbReference>
<gene>
    <name evidence="2" type="primary">gatA_3</name>
    <name evidence="2" type="ORF">RSO01_30050</name>
</gene>
<dbReference type="AlphaFoldDB" id="A0A512NA30"/>
<organism evidence="2 3">
    <name type="scientific">Reyranella soli</name>
    <dbReference type="NCBI Taxonomy" id="1230389"/>
    <lineage>
        <taxon>Bacteria</taxon>
        <taxon>Pseudomonadati</taxon>
        <taxon>Pseudomonadota</taxon>
        <taxon>Alphaproteobacteria</taxon>
        <taxon>Hyphomicrobiales</taxon>
        <taxon>Reyranellaceae</taxon>
        <taxon>Reyranella</taxon>
    </lineage>
</organism>
<dbReference type="InterPro" id="IPR036928">
    <property type="entry name" value="AS_sf"/>
</dbReference>
<keyword evidence="2" id="KW-0808">Transferase</keyword>
<reference evidence="2 3" key="1">
    <citation type="submission" date="2019-07" db="EMBL/GenBank/DDBJ databases">
        <title>Whole genome shotgun sequence of Reyranella soli NBRC 108950.</title>
        <authorList>
            <person name="Hosoyama A."/>
            <person name="Uohara A."/>
            <person name="Ohji S."/>
            <person name="Ichikawa N."/>
        </authorList>
    </citation>
    <scope>NUCLEOTIDE SEQUENCE [LARGE SCALE GENOMIC DNA]</scope>
    <source>
        <strain evidence="2 3">NBRC 108950</strain>
    </source>
</reference>